<evidence type="ECO:0000256" key="1">
    <source>
        <dbReference type="SAM" id="MobiDB-lite"/>
    </source>
</evidence>
<accession>A0ABR1N6A5</accession>
<comment type="caution">
    <text evidence="2">The sequence shown here is derived from an EMBL/GenBank/DDBJ whole genome shotgun (WGS) entry which is preliminary data.</text>
</comment>
<evidence type="ECO:0000313" key="3">
    <source>
        <dbReference type="Proteomes" id="UP001367316"/>
    </source>
</evidence>
<name>A0ABR1N6A5_9PEZI</name>
<organism evidence="2 3">
    <name type="scientific">Phyllosticta paracitricarpa</name>
    <dbReference type="NCBI Taxonomy" id="2016321"/>
    <lineage>
        <taxon>Eukaryota</taxon>
        <taxon>Fungi</taxon>
        <taxon>Dikarya</taxon>
        <taxon>Ascomycota</taxon>
        <taxon>Pezizomycotina</taxon>
        <taxon>Dothideomycetes</taxon>
        <taxon>Dothideomycetes incertae sedis</taxon>
        <taxon>Botryosphaeriales</taxon>
        <taxon>Phyllostictaceae</taxon>
        <taxon>Phyllosticta</taxon>
    </lineage>
</organism>
<feature type="region of interest" description="Disordered" evidence="1">
    <location>
        <begin position="1"/>
        <end position="54"/>
    </location>
</feature>
<evidence type="ECO:0000313" key="2">
    <source>
        <dbReference type="EMBL" id="KAK7610744.1"/>
    </source>
</evidence>
<dbReference type="Proteomes" id="UP001367316">
    <property type="component" value="Unassembled WGS sequence"/>
</dbReference>
<gene>
    <name evidence="2" type="ORF">JOL62DRAFT_93298</name>
</gene>
<dbReference type="EMBL" id="JBBPBF010000016">
    <property type="protein sequence ID" value="KAK7610744.1"/>
    <property type="molecule type" value="Genomic_DNA"/>
</dbReference>
<protein>
    <submittedName>
        <fullName evidence="2">Uncharacterized protein</fullName>
    </submittedName>
</protein>
<feature type="compositionally biased region" description="Low complexity" evidence="1">
    <location>
        <begin position="165"/>
        <end position="177"/>
    </location>
</feature>
<reference evidence="2 3" key="1">
    <citation type="submission" date="2024-04" db="EMBL/GenBank/DDBJ databases">
        <title>Phyllosticta paracitricarpa is synonymous to the EU quarantine fungus P. citricarpa based on phylogenomic analyses.</title>
        <authorList>
            <consortium name="Lawrence Berkeley National Laboratory"/>
            <person name="Van ingen-buijs V.A."/>
            <person name="Van westerhoven A.C."/>
            <person name="Haridas S."/>
            <person name="Skiadas P."/>
            <person name="Martin F."/>
            <person name="Groenewald J.Z."/>
            <person name="Crous P.W."/>
            <person name="Seidl M.F."/>
        </authorList>
    </citation>
    <scope>NUCLEOTIDE SEQUENCE [LARGE SCALE GENOMIC DNA]</scope>
    <source>
        <strain evidence="2 3">CBS 141358</strain>
    </source>
</reference>
<keyword evidence="3" id="KW-1185">Reference proteome</keyword>
<feature type="region of interest" description="Disordered" evidence="1">
    <location>
        <begin position="133"/>
        <end position="207"/>
    </location>
</feature>
<proteinExistence type="predicted"/>
<sequence length="207" mass="22409">MYVSSHMPYAAAPQLSPVRPSAEHLPPSPPPFSSVTTTRPMDQTSPNPVPKTPVCPSRSTALIHFLCSSRPVRGQVGVQVMPTDQPTSHSRRPPLHLPTSNAVRGPPQPAAQELSTYLPTNKTNTVHTPARACKEDTEPAADGETGQRRSVSGTGQQHRRAPMTPRALRAPRAQRAPTETLVRRSLTGLNRTGQCFSDPGRQGLRIE</sequence>